<sequence length="99" mass="11138">MHHEALRNWIRQAEADAGERTDRPTSEMAEENRRLRREVTLQILAVFICPAPAQHPAVRQHALKPLGEDATKILTNQTKTSLAELFTDWRSDGDAPPSG</sequence>
<dbReference type="GO" id="GO:0006313">
    <property type="term" value="P:DNA transposition"/>
    <property type="evidence" value="ECO:0007669"/>
    <property type="project" value="InterPro"/>
</dbReference>
<dbReference type="EMBL" id="PYAA01000017">
    <property type="protein sequence ID" value="RAO00828.1"/>
    <property type="molecule type" value="Genomic_DNA"/>
</dbReference>
<feature type="compositionally biased region" description="Basic and acidic residues" evidence="1">
    <location>
        <begin position="13"/>
        <end position="32"/>
    </location>
</feature>
<protein>
    <submittedName>
        <fullName evidence="2">Uncharacterized protein</fullName>
    </submittedName>
</protein>
<feature type="region of interest" description="Disordered" evidence="1">
    <location>
        <begin position="1"/>
        <end position="32"/>
    </location>
</feature>
<dbReference type="InterPro" id="IPR036388">
    <property type="entry name" value="WH-like_DNA-bd_sf"/>
</dbReference>
<evidence type="ECO:0000256" key="1">
    <source>
        <dbReference type="SAM" id="MobiDB-lite"/>
    </source>
</evidence>
<comment type="caution">
    <text evidence="2">The sequence shown here is derived from an EMBL/GenBank/DDBJ whole genome shotgun (WGS) entry which is preliminary data.</text>
</comment>
<name>A0A328N2A3_9ACTN</name>
<dbReference type="InterPro" id="IPR002514">
    <property type="entry name" value="Transposase_8"/>
</dbReference>
<dbReference type="GO" id="GO:0004803">
    <property type="term" value="F:transposase activity"/>
    <property type="evidence" value="ECO:0007669"/>
    <property type="project" value="InterPro"/>
</dbReference>
<gene>
    <name evidence="2" type="ORF">LAH08_03081</name>
</gene>
<evidence type="ECO:0000313" key="3">
    <source>
        <dbReference type="Proteomes" id="UP000248966"/>
    </source>
</evidence>
<evidence type="ECO:0000313" key="2">
    <source>
        <dbReference type="EMBL" id="RAO00828.1"/>
    </source>
</evidence>
<dbReference type="AlphaFoldDB" id="A0A328N2A3"/>
<accession>A0A328N2A3</accession>
<dbReference type="RefSeq" id="WP_112584361.1">
    <property type="nucleotide sequence ID" value="NZ_PYAA01000017.1"/>
</dbReference>
<dbReference type="GO" id="GO:0003677">
    <property type="term" value="F:DNA binding"/>
    <property type="evidence" value="ECO:0007669"/>
    <property type="project" value="InterPro"/>
</dbReference>
<dbReference type="Gene3D" id="1.10.10.10">
    <property type="entry name" value="Winged helix-like DNA-binding domain superfamily/Winged helix DNA-binding domain"/>
    <property type="match status" value="1"/>
</dbReference>
<organism evidence="2 3">
    <name type="scientific">Micromonospora noduli</name>
    <dbReference type="NCBI Taxonomy" id="709876"/>
    <lineage>
        <taxon>Bacteria</taxon>
        <taxon>Bacillati</taxon>
        <taxon>Actinomycetota</taxon>
        <taxon>Actinomycetes</taxon>
        <taxon>Micromonosporales</taxon>
        <taxon>Micromonosporaceae</taxon>
        <taxon>Micromonospora</taxon>
    </lineage>
</organism>
<proteinExistence type="predicted"/>
<dbReference type="Pfam" id="PF01527">
    <property type="entry name" value="HTH_Tnp_1"/>
    <property type="match status" value="1"/>
</dbReference>
<dbReference type="Proteomes" id="UP000248966">
    <property type="component" value="Unassembled WGS sequence"/>
</dbReference>
<reference evidence="2 3" key="1">
    <citation type="submission" date="2018-03" db="EMBL/GenBank/DDBJ databases">
        <title>Defining the species Micromonospora saelicesensis and Micromonospora noduli under the framework of genomics.</title>
        <authorList>
            <person name="Riesco R."/>
            <person name="Trujillo M.E."/>
        </authorList>
    </citation>
    <scope>NUCLEOTIDE SEQUENCE [LARGE SCALE GENOMIC DNA]</scope>
    <source>
        <strain evidence="2 3">LAH08</strain>
    </source>
</reference>